<dbReference type="Proteomes" id="UP000248214">
    <property type="component" value="Unassembled WGS sequence"/>
</dbReference>
<sequence>MKKKWDMRIGITVLSIFLLSACGAEEENAGANANEEGNNNNSEAEVEEENNHSSNDNDEANNSEEAELLQIGATQIVEHPSLDAAYEGFKDGLADNGFAEGEQVTYDLQSAQGDQNNTSTIANNFVADGVDLIFANSTPSAQGALQATDDIPIFFTSVTDAVGAGLIESLDQPGDNITGVVDLHPDSIEMTIGFIEDYFPDSTVGLIYNSGEQNSVAQIEAVEAAIEGTNLDAATRSVSTSAEVQQAAETLIDEADVFYIITDNTVVSALETVVSTANEYDIPLVVGEPDSLERGGFATFGIDYYSIGYRTGEMAAEVLSGEKTTADIPSEYPADMQLFINQDAAEAQSIEWHEDWDELAELFE</sequence>
<feature type="compositionally biased region" description="Low complexity" evidence="1">
    <location>
        <begin position="29"/>
        <end position="43"/>
    </location>
</feature>
<dbReference type="OrthoDB" id="9776955at2"/>
<accession>A0A323TJ50</accession>
<evidence type="ECO:0000256" key="2">
    <source>
        <dbReference type="SAM" id="SignalP"/>
    </source>
</evidence>
<reference evidence="3 4" key="1">
    <citation type="submission" date="2017-10" db="EMBL/GenBank/DDBJ databases">
        <title>Bacillus sp. nov., a halophilic bacterium isolated from a Keqin Lake.</title>
        <authorList>
            <person name="Wang H."/>
        </authorList>
    </citation>
    <scope>NUCLEOTIDE SEQUENCE [LARGE SCALE GENOMIC DNA]</scope>
    <source>
        <strain evidence="3 4">KQ-12</strain>
    </source>
</reference>
<dbReference type="PANTHER" id="PTHR35271:SF1">
    <property type="entry name" value="ABC TRANSPORTER, SUBSTRATE-BINDING LIPOPROTEIN"/>
    <property type="match status" value="1"/>
</dbReference>
<dbReference type="EMBL" id="PDOD01000001">
    <property type="protein sequence ID" value="PYZ94848.1"/>
    <property type="molecule type" value="Genomic_DNA"/>
</dbReference>
<dbReference type="CDD" id="cd06325">
    <property type="entry name" value="PBP1_ABC_unchar_transporter"/>
    <property type="match status" value="1"/>
</dbReference>
<feature type="signal peptide" evidence="2">
    <location>
        <begin position="1"/>
        <end position="24"/>
    </location>
</feature>
<evidence type="ECO:0000256" key="1">
    <source>
        <dbReference type="SAM" id="MobiDB-lite"/>
    </source>
</evidence>
<dbReference type="PROSITE" id="PS51257">
    <property type="entry name" value="PROKAR_LIPOPROTEIN"/>
    <property type="match status" value="1"/>
</dbReference>
<feature type="chain" id="PRO_5039670450" evidence="2">
    <location>
        <begin position="25"/>
        <end position="364"/>
    </location>
</feature>
<dbReference type="Gene3D" id="3.40.50.2300">
    <property type="match status" value="2"/>
</dbReference>
<dbReference type="PANTHER" id="PTHR35271">
    <property type="entry name" value="ABC TRANSPORTER, SUBSTRATE-BINDING LIPOPROTEIN-RELATED"/>
    <property type="match status" value="1"/>
</dbReference>
<organism evidence="3 4">
    <name type="scientific">Salipaludibacillus keqinensis</name>
    <dbReference type="NCBI Taxonomy" id="2045207"/>
    <lineage>
        <taxon>Bacteria</taxon>
        <taxon>Bacillati</taxon>
        <taxon>Bacillota</taxon>
        <taxon>Bacilli</taxon>
        <taxon>Bacillales</taxon>
        <taxon>Bacillaceae</taxon>
    </lineage>
</organism>
<name>A0A323TJ50_9BACI</name>
<dbReference type="InterPro" id="IPR028082">
    <property type="entry name" value="Peripla_BP_I"/>
</dbReference>
<dbReference type="SUPFAM" id="SSF53822">
    <property type="entry name" value="Periplasmic binding protein-like I"/>
    <property type="match status" value="1"/>
</dbReference>
<gene>
    <name evidence="3" type="ORF">CR194_04805</name>
</gene>
<dbReference type="Pfam" id="PF04392">
    <property type="entry name" value="ABC_sub_bind"/>
    <property type="match status" value="1"/>
</dbReference>
<dbReference type="AlphaFoldDB" id="A0A323TJ50"/>
<keyword evidence="2" id="KW-0732">Signal</keyword>
<dbReference type="RefSeq" id="WP_110608481.1">
    <property type="nucleotide sequence ID" value="NZ_PDOD01000001.1"/>
</dbReference>
<dbReference type="InterPro" id="IPR007487">
    <property type="entry name" value="ABC_transpt-TYRBP-like"/>
</dbReference>
<proteinExistence type="predicted"/>
<protein>
    <submittedName>
        <fullName evidence="3">BMP family ABC transporter substrate-binding protein</fullName>
    </submittedName>
</protein>
<feature type="region of interest" description="Disordered" evidence="1">
    <location>
        <begin position="29"/>
        <end position="63"/>
    </location>
</feature>
<evidence type="ECO:0000313" key="3">
    <source>
        <dbReference type="EMBL" id="PYZ94848.1"/>
    </source>
</evidence>
<evidence type="ECO:0000313" key="4">
    <source>
        <dbReference type="Proteomes" id="UP000248214"/>
    </source>
</evidence>
<comment type="caution">
    <text evidence="3">The sequence shown here is derived from an EMBL/GenBank/DDBJ whole genome shotgun (WGS) entry which is preliminary data.</text>
</comment>
<keyword evidence="4" id="KW-1185">Reference proteome</keyword>